<name>A0A5B7D3K3_PORTR</name>
<accession>A0A5B7D3K3</accession>
<organism evidence="1 2">
    <name type="scientific">Portunus trituberculatus</name>
    <name type="common">Swimming crab</name>
    <name type="synonym">Neptunus trituberculatus</name>
    <dbReference type="NCBI Taxonomy" id="210409"/>
    <lineage>
        <taxon>Eukaryota</taxon>
        <taxon>Metazoa</taxon>
        <taxon>Ecdysozoa</taxon>
        <taxon>Arthropoda</taxon>
        <taxon>Crustacea</taxon>
        <taxon>Multicrustacea</taxon>
        <taxon>Malacostraca</taxon>
        <taxon>Eumalacostraca</taxon>
        <taxon>Eucarida</taxon>
        <taxon>Decapoda</taxon>
        <taxon>Pleocyemata</taxon>
        <taxon>Brachyura</taxon>
        <taxon>Eubrachyura</taxon>
        <taxon>Portunoidea</taxon>
        <taxon>Portunidae</taxon>
        <taxon>Portuninae</taxon>
        <taxon>Portunus</taxon>
    </lineage>
</organism>
<dbReference type="AlphaFoldDB" id="A0A5B7D3K3"/>
<gene>
    <name evidence="1" type="ORF">E2C01_008604</name>
</gene>
<comment type="caution">
    <text evidence="1">The sequence shown here is derived from an EMBL/GenBank/DDBJ whole genome shotgun (WGS) entry which is preliminary data.</text>
</comment>
<evidence type="ECO:0000313" key="1">
    <source>
        <dbReference type="EMBL" id="MPC15801.1"/>
    </source>
</evidence>
<dbReference type="Proteomes" id="UP000324222">
    <property type="component" value="Unassembled WGS sequence"/>
</dbReference>
<keyword evidence="2" id="KW-1185">Reference proteome</keyword>
<dbReference type="EMBL" id="VSRR010000455">
    <property type="protein sequence ID" value="MPC15801.1"/>
    <property type="molecule type" value="Genomic_DNA"/>
</dbReference>
<protein>
    <submittedName>
        <fullName evidence="1">Uncharacterized protein</fullName>
    </submittedName>
</protein>
<reference evidence="1 2" key="1">
    <citation type="submission" date="2019-05" db="EMBL/GenBank/DDBJ databases">
        <title>Another draft genome of Portunus trituberculatus and its Hox gene families provides insights of decapod evolution.</title>
        <authorList>
            <person name="Jeong J.-H."/>
            <person name="Song I."/>
            <person name="Kim S."/>
            <person name="Choi T."/>
            <person name="Kim D."/>
            <person name="Ryu S."/>
            <person name="Kim W."/>
        </authorList>
    </citation>
    <scope>NUCLEOTIDE SEQUENCE [LARGE SCALE GENOMIC DNA]</scope>
    <source>
        <tissue evidence="1">Muscle</tissue>
    </source>
</reference>
<proteinExistence type="predicted"/>
<evidence type="ECO:0000313" key="2">
    <source>
        <dbReference type="Proteomes" id="UP000324222"/>
    </source>
</evidence>
<sequence>MDRHAVKGNQGVLPGRREAVRARPGCVLGCSGGTAYSRGRGVEGEECKEGHEVWRRRRRVRRSVHT</sequence>